<name>A0ACD5HLH4_9PROT</name>
<keyword evidence="1" id="KW-0418">Kinase</keyword>
<protein>
    <submittedName>
        <fullName evidence="1">Guanylate kinase</fullName>
        <ecNumber evidence="1">2.7.4.8</ecNumber>
    </submittedName>
</protein>
<organism evidence="1 2">
    <name type="scientific">Acidithiobacillus sulfuriphilus</name>
    <dbReference type="NCBI Taxonomy" id="1867749"/>
    <lineage>
        <taxon>Bacteria</taxon>
        <taxon>Pseudomonadati</taxon>
        <taxon>Pseudomonadota</taxon>
        <taxon>Acidithiobacillia</taxon>
        <taxon>Acidithiobacillales</taxon>
        <taxon>Acidithiobacillaceae</taxon>
        <taxon>Acidithiobacillus</taxon>
    </lineage>
</organism>
<reference evidence="1 2" key="1">
    <citation type="journal article" date="2019" name="Int. J. Syst. Evol. Microbiol.">
        <title>Acidithiobacillus sulfuriphilus sp. nov.: an extremely acidophilic sulfur-oxidizing chemolithotroph isolated from a neutral pH environment.</title>
        <authorList>
            <person name="Falagan C."/>
            <person name="Moya-Beltran A."/>
            <person name="Castro M."/>
            <person name="Quatrini R."/>
            <person name="Johnson D.B."/>
        </authorList>
    </citation>
    <scope>NUCLEOTIDE SEQUENCE [LARGE SCALE GENOMIC DNA]</scope>
    <source>
        <strain evidence="1 2">CJ-2</strain>
    </source>
</reference>
<accession>A0ACD5HLH4</accession>
<proteinExistence type="predicted"/>
<dbReference type="EC" id="2.7.4.8" evidence="1"/>
<dbReference type="Proteomes" id="UP000271650">
    <property type="component" value="Chromosome"/>
</dbReference>
<sequence>MMDQSGHGILWILSAPSGAGKTSLARALVAATSRLRDSVSYTTRLPRPGEVDGADYHFVSPAIFAGMADSGDFLEHARVHGNDYGTSEQWVKDQLLAGIDCLLEIDWQGARQVRERLPGQAVSIFILPPSLEALEARLRDRGQDSDAVIHRRLAAARDELLHYDEYDYLVVNDHFDRALADLKAVIHAEHLRAVHQRQVLQGRLRALLGL</sequence>
<dbReference type="EMBL" id="CP127527">
    <property type="protein sequence ID" value="XRI76531.1"/>
    <property type="molecule type" value="Genomic_DNA"/>
</dbReference>
<keyword evidence="2" id="KW-1185">Reference proteome</keyword>
<evidence type="ECO:0000313" key="2">
    <source>
        <dbReference type="Proteomes" id="UP000271650"/>
    </source>
</evidence>
<evidence type="ECO:0000313" key="1">
    <source>
        <dbReference type="EMBL" id="XRI76531.1"/>
    </source>
</evidence>
<keyword evidence="1" id="KW-0808">Transferase</keyword>
<gene>
    <name evidence="1" type="primary">gmk</name>
    <name evidence="1" type="ORF">EC580_011305</name>
</gene>